<sequence>MAYPKPESMDDPSCRHEGQTASKFILAYAYSYAEEGLT</sequence>
<dbReference type="HOGENOM" id="CLU_3335871_0_0_1"/>
<reference evidence="2" key="1">
    <citation type="journal article" date="2011" name="PLoS Genet.">
        <title>Genomic analysis of the necrotrophic fungal pathogens Sclerotinia sclerotiorum and Botrytis cinerea.</title>
        <authorList>
            <person name="Amselem J."/>
            <person name="Cuomo C.A."/>
            <person name="van Kan J.A."/>
            <person name="Viaud M."/>
            <person name="Benito E.P."/>
            <person name="Couloux A."/>
            <person name="Coutinho P.M."/>
            <person name="de Vries R.P."/>
            <person name="Dyer P.S."/>
            <person name="Fillinger S."/>
            <person name="Fournier E."/>
            <person name="Gout L."/>
            <person name="Hahn M."/>
            <person name="Kohn L."/>
            <person name="Lapalu N."/>
            <person name="Plummer K.M."/>
            <person name="Pradier J.M."/>
            <person name="Quevillon E."/>
            <person name="Sharon A."/>
            <person name="Simon A."/>
            <person name="ten Have A."/>
            <person name="Tudzynski B."/>
            <person name="Tudzynski P."/>
            <person name="Wincker P."/>
            <person name="Andrew M."/>
            <person name="Anthouard V."/>
            <person name="Beever R.E."/>
            <person name="Beffa R."/>
            <person name="Benoit I."/>
            <person name="Bouzid O."/>
            <person name="Brault B."/>
            <person name="Chen Z."/>
            <person name="Choquer M."/>
            <person name="Collemare J."/>
            <person name="Cotton P."/>
            <person name="Danchin E.G."/>
            <person name="Da Silva C."/>
            <person name="Gautier A."/>
            <person name="Giraud C."/>
            <person name="Giraud T."/>
            <person name="Gonzalez C."/>
            <person name="Grossetete S."/>
            <person name="Guldener U."/>
            <person name="Henrissat B."/>
            <person name="Howlett B.J."/>
            <person name="Kodira C."/>
            <person name="Kretschmer M."/>
            <person name="Lappartient A."/>
            <person name="Leroch M."/>
            <person name="Levis C."/>
            <person name="Mauceli E."/>
            <person name="Neuveglise C."/>
            <person name="Oeser B."/>
            <person name="Pearson M."/>
            <person name="Poulain J."/>
            <person name="Poussereau N."/>
            <person name="Quesneville H."/>
            <person name="Rascle C."/>
            <person name="Schumacher J."/>
            <person name="Segurens B."/>
            <person name="Sexton A."/>
            <person name="Silva E."/>
            <person name="Sirven C."/>
            <person name="Soanes D.M."/>
            <person name="Talbot N.J."/>
            <person name="Templeton M."/>
            <person name="Yandava C."/>
            <person name="Yarden O."/>
            <person name="Zeng Q."/>
            <person name="Rollins J.A."/>
            <person name="Lebrun M.H."/>
            <person name="Dickman M."/>
        </authorList>
    </citation>
    <scope>NUCLEOTIDE SEQUENCE [LARGE SCALE GENOMIC DNA]</scope>
    <source>
        <strain evidence="2">ATCC 18683 / 1980 / Ss-1</strain>
    </source>
</reference>
<evidence type="ECO:0000313" key="2">
    <source>
        <dbReference type="Proteomes" id="UP000001312"/>
    </source>
</evidence>
<dbReference type="GeneID" id="5488891"/>
<name>A7ELQ9_SCLS1</name>
<dbReference type="AlphaFoldDB" id="A7ELQ9"/>
<keyword evidence="2" id="KW-1185">Reference proteome</keyword>
<dbReference type="EMBL" id="CH476627">
    <property type="protein sequence ID" value="EDO03775.1"/>
    <property type="molecule type" value="Genomic_DNA"/>
</dbReference>
<gene>
    <name evidence="1" type="ORF">SS1G_06256</name>
</gene>
<organism evidence="1 2">
    <name type="scientific">Sclerotinia sclerotiorum (strain ATCC 18683 / 1980 / Ss-1)</name>
    <name type="common">White mold</name>
    <name type="synonym">Whetzelinia sclerotiorum</name>
    <dbReference type="NCBI Taxonomy" id="665079"/>
    <lineage>
        <taxon>Eukaryota</taxon>
        <taxon>Fungi</taxon>
        <taxon>Dikarya</taxon>
        <taxon>Ascomycota</taxon>
        <taxon>Pezizomycotina</taxon>
        <taxon>Leotiomycetes</taxon>
        <taxon>Helotiales</taxon>
        <taxon>Sclerotiniaceae</taxon>
        <taxon>Sclerotinia</taxon>
    </lineage>
</organism>
<evidence type="ECO:0000313" key="1">
    <source>
        <dbReference type="EMBL" id="EDO03775.1"/>
    </source>
</evidence>
<protein>
    <submittedName>
        <fullName evidence="1">Uncharacterized protein</fullName>
    </submittedName>
</protein>
<dbReference type="RefSeq" id="XP_001593334.1">
    <property type="nucleotide sequence ID" value="XM_001593284.1"/>
</dbReference>
<dbReference type="KEGG" id="ssl:SS1G_06256"/>
<accession>A7ELQ9</accession>
<proteinExistence type="predicted"/>
<dbReference type="Proteomes" id="UP000001312">
    <property type="component" value="Unassembled WGS sequence"/>
</dbReference>
<dbReference type="InParanoid" id="A7ELQ9"/>